<dbReference type="Proteomes" id="UP000326268">
    <property type="component" value="Unassembled WGS sequence"/>
</dbReference>
<reference evidence="1 2" key="1">
    <citation type="submission" date="2019-04" db="EMBL/GenBank/DDBJ databases">
        <title>Friends and foes A comparative genomics studyof 23 Aspergillus species from section Flavi.</title>
        <authorList>
            <consortium name="DOE Joint Genome Institute"/>
            <person name="Kjaerbolling I."/>
            <person name="Vesth T."/>
            <person name="Frisvad J.C."/>
            <person name="Nybo J.L."/>
            <person name="Theobald S."/>
            <person name="Kildgaard S."/>
            <person name="Isbrandt T."/>
            <person name="Kuo A."/>
            <person name="Sato A."/>
            <person name="Lyhne E.K."/>
            <person name="Kogle M.E."/>
            <person name="Wiebenga A."/>
            <person name="Kun R.S."/>
            <person name="Lubbers R.J."/>
            <person name="Makela M.R."/>
            <person name="Barry K."/>
            <person name="Chovatia M."/>
            <person name="Clum A."/>
            <person name="Daum C."/>
            <person name="Haridas S."/>
            <person name="He G."/>
            <person name="LaButti K."/>
            <person name="Lipzen A."/>
            <person name="Mondo S."/>
            <person name="Riley R."/>
            <person name="Salamov A."/>
            <person name="Simmons B.A."/>
            <person name="Magnuson J.K."/>
            <person name="Henrissat B."/>
            <person name="Mortensen U.H."/>
            <person name="Larsen T.O."/>
            <person name="Devries R.P."/>
            <person name="Grigoriev I.V."/>
            <person name="Machida M."/>
            <person name="Baker S.E."/>
            <person name="Andersen M.R."/>
        </authorList>
    </citation>
    <scope>NUCLEOTIDE SEQUENCE [LARGE SCALE GENOMIC DNA]</scope>
    <source>
        <strain evidence="1 2">CBS 763.97</strain>
    </source>
</reference>
<sequence>MALLRYQKKPFYSTSIAKHSPTCKPANPCRQLQEIFITFHNLKIVRLSGGEIDKEMRQIHCGHKIYLPFLVLKTAVSYPGFPSLWLF</sequence>
<accession>A0A5N6ZXK7</accession>
<dbReference type="RefSeq" id="XP_031925236.1">
    <property type="nucleotide sequence ID" value="XM_032067774.1"/>
</dbReference>
<gene>
    <name evidence="1" type="ORF">BDV27DRAFT_132025</name>
</gene>
<dbReference type="GeneID" id="43652220"/>
<evidence type="ECO:0000313" key="1">
    <source>
        <dbReference type="EMBL" id="KAE8362155.1"/>
    </source>
</evidence>
<name>A0A5N6ZXK7_9EURO</name>
<dbReference type="EMBL" id="ML737713">
    <property type="protein sequence ID" value="KAE8362155.1"/>
    <property type="molecule type" value="Genomic_DNA"/>
</dbReference>
<protein>
    <submittedName>
        <fullName evidence="1">Uncharacterized protein</fullName>
    </submittedName>
</protein>
<organism evidence="1 2">
    <name type="scientific">Aspergillus caelatus</name>
    <dbReference type="NCBI Taxonomy" id="61420"/>
    <lineage>
        <taxon>Eukaryota</taxon>
        <taxon>Fungi</taxon>
        <taxon>Dikarya</taxon>
        <taxon>Ascomycota</taxon>
        <taxon>Pezizomycotina</taxon>
        <taxon>Eurotiomycetes</taxon>
        <taxon>Eurotiomycetidae</taxon>
        <taxon>Eurotiales</taxon>
        <taxon>Aspergillaceae</taxon>
        <taxon>Aspergillus</taxon>
        <taxon>Aspergillus subgen. Circumdati</taxon>
    </lineage>
</organism>
<dbReference type="AlphaFoldDB" id="A0A5N6ZXK7"/>
<evidence type="ECO:0000313" key="2">
    <source>
        <dbReference type="Proteomes" id="UP000326268"/>
    </source>
</evidence>
<proteinExistence type="predicted"/>
<keyword evidence="2" id="KW-1185">Reference proteome</keyword>